<accession>A0A7X2TNZ7</accession>
<comment type="caution">
    <text evidence="5">The sequence shown here is derived from an EMBL/GenBank/DDBJ whole genome shotgun (WGS) entry which is preliminary data.</text>
</comment>
<evidence type="ECO:0000313" key="5">
    <source>
        <dbReference type="EMBL" id="MST81473.1"/>
    </source>
</evidence>
<dbReference type="Gene3D" id="2.60.40.4270">
    <property type="entry name" value="Listeria-Bacteroides repeat domain"/>
    <property type="match status" value="4"/>
</dbReference>
<feature type="chain" id="PRO_5031339750" evidence="4">
    <location>
        <begin position="33"/>
        <end position="1269"/>
    </location>
</feature>
<feature type="region of interest" description="Disordered" evidence="2">
    <location>
        <begin position="35"/>
        <end position="149"/>
    </location>
</feature>
<feature type="region of interest" description="Disordered" evidence="2">
    <location>
        <begin position="1200"/>
        <end position="1219"/>
    </location>
</feature>
<protein>
    <submittedName>
        <fullName evidence="5">Uncharacterized protein</fullName>
    </submittedName>
</protein>
<dbReference type="InterPro" id="IPR042229">
    <property type="entry name" value="Listeria/Bacterioides_rpt_sf"/>
</dbReference>
<keyword evidence="3" id="KW-0812">Transmembrane</keyword>
<feature type="signal peptide" evidence="4">
    <location>
        <begin position="1"/>
        <end position="32"/>
    </location>
</feature>
<dbReference type="GO" id="GO:0030313">
    <property type="term" value="C:cell envelope"/>
    <property type="evidence" value="ECO:0007669"/>
    <property type="project" value="UniProtKB-SubCell"/>
</dbReference>
<reference evidence="5 6" key="1">
    <citation type="submission" date="2019-08" db="EMBL/GenBank/DDBJ databases">
        <title>In-depth cultivation of the pig gut microbiome towards novel bacterial diversity and tailored functional studies.</title>
        <authorList>
            <person name="Wylensek D."/>
            <person name="Hitch T.C.A."/>
            <person name="Clavel T."/>
        </authorList>
    </citation>
    <scope>NUCLEOTIDE SEQUENCE [LARGE SCALE GENOMIC DNA]</scope>
    <source>
        <strain evidence="5 6">Oil+RF-744-WCA-WT-13</strain>
    </source>
</reference>
<evidence type="ECO:0000313" key="6">
    <source>
        <dbReference type="Proteomes" id="UP000466864"/>
    </source>
</evidence>
<dbReference type="Proteomes" id="UP000466864">
    <property type="component" value="Unassembled WGS sequence"/>
</dbReference>
<proteinExistence type="predicted"/>
<keyword evidence="3" id="KW-0472">Membrane</keyword>
<evidence type="ECO:0000256" key="4">
    <source>
        <dbReference type="SAM" id="SignalP"/>
    </source>
</evidence>
<comment type="subcellular location">
    <subcellularLocation>
        <location evidence="1">Cell envelope</location>
    </subcellularLocation>
</comment>
<dbReference type="AlphaFoldDB" id="A0A7X2TNZ7"/>
<feature type="compositionally biased region" description="Basic and acidic residues" evidence="2">
    <location>
        <begin position="54"/>
        <end position="86"/>
    </location>
</feature>
<keyword evidence="3" id="KW-1133">Transmembrane helix</keyword>
<name>A0A7X2TNZ7_9FIRM</name>
<feature type="transmembrane region" description="Helical" evidence="3">
    <location>
        <begin position="1244"/>
        <end position="1264"/>
    </location>
</feature>
<organism evidence="5 6">
    <name type="scientific">Bilifractor porci</name>
    <dbReference type="NCBI Taxonomy" id="2606636"/>
    <lineage>
        <taxon>Bacteria</taxon>
        <taxon>Bacillati</taxon>
        <taxon>Bacillota</taxon>
        <taxon>Clostridia</taxon>
        <taxon>Lachnospirales</taxon>
        <taxon>Lachnospiraceae</taxon>
        <taxon>Bilifractor</taxon>
    </lineage>
</organism>
<dbReference type="EMBL" id="VUMV01000002">
    <property type="protein sequence ID" value="MST81473.1"/>
    <property type="molecule type" value="Genomic_DNA"/>
</dbReference>
<evidence type="ECO:0000256" key="2">
    <source>
        <dbReference type="SAM" id="MobiDB-lite"/>
    </source>
</evidence>
<evidence type="ECO:0000256" key="3">
    <source>
        <dbReference type="SAM" id="Phobius"/>
    </source>
</evidence>
<dbReference type="Pfam" id="PF09479">
    <property type="entry name" value="Flg_new"/>
    <property type="match status" value="6"/>
</dbReference>
<keyword evidence="4" id="KW-0732">Signal</keyword>
<keyword evidence="6" id="KW-1185">Reference proteome</keyword>
<dbReference type="NCBIfam" id="TIGR02543">
    <property type="entry name" value="List_Bact_rpt"/>
    <property type="match status" value="2"/>
</dbReference>
<evidence type="ECO:0000256" key="1">
    <source>
        <dbReference type="ARBA" id="ARBA00004196"/>
    </source>
</evidence>
<sequence>MSGKRNGIKRSIISILLGCVMLSASVPLYVNADEQPAQQQEVEEQTAVESDSSVGEKKEIEKSQQDKNGEAEDKPEKELAESHSSAKSETSQTSQTLNSDSQILNSEEKNNVAQDTASPEGHSKSSGEAEPNTNGIGKNMPTFEGTGTADNHVTVTAHAEAGVFPEGTSMKVTSASSNSAMQAAETLLDAPVIDAAAVDISFFDQNGTEIEPKEGRKVYISFQTDTDISGDTHTVIHIQDDGTAETVNSVSQVTGESAQFSAGSFSVYALVGTGDKSSCMETYEFYDPEGNVVSSQKVKKGDTLFKPEVPKTLDGKTFTGWTDDAGNYFDSFGEVGDVSQDGATIALHASYQDAVYLYYYDQYGNLVESQPVAPNSMVAIAADTPLIQVQPLTECQDGWSTVQGGTEDVSGSFTVCTESVKLYPILKEGYWVDFQTNSESSVGRQFISRNAEGADRQVKKPETDPVKQGYVFDQWYADKELSKPYDFTQEVTKPLTLYAGYKPASDTEYTVRYWIEYQKESGTGVGDGTWDYKMIAQEVLKGTTGDKAGYHTKLIFSAPYGKSDREYELNTDLTTANRYDSARPTIEADGSTVLNVYYRCKSYSLSIIVPKADGTAQNLKYENVKCSADLTNFWKEVFSIRPESELFDGVHRFFFYLADGGAEFVEAPSKLSNMQAEDVAMNWQGTGRDNSFYEQYLETLHGKAPEGKTVVNNTSIRGASDTKTYYLQKEDQFSSGTFGGTDVTTNDFPGFTPVMEYSDGNYHPFGEHNAQVWFRYPESAFQSRNPGATYFVARNPDGTQHMYNGADDPIRIYYTRNSYSLNFHTEGGPEVTNQNVLYEDDLSQYDPSEYVVNQTAMKNGNEEFVFAGWYTDSNYSKPFDFNSTMPAYELDLYAKWVPKTYTVTFDTGKGSPVKKITDIRYGTTVARPENPTYEGHIFLGWTLDDRPYSFESGVTGDIVLKAEWRSIDAWRVQYDLNGGSGKCPSNVENYYENAGVTVASADGITAPEGKVFLGWKSSSDGKVYYPNASAPMSFGGMTLTAQWGDAEKTVQLIYDFNFERFGIHTEGNSSYTTGALKNNSRIELQDISSFRAVPSGYAFKGWYLDKECKDGPYNTVMADSLVGDGNRVYAKWNRIYMITYTDGAGGSIFADRIYQVENGESTPEYGDTCSREGYIFRGWSPAIRKTVTGDETYSAVWEKNTGNAEEKPDTSALQPTSGKTTGMQAVSAVVVSSTPKTGDSGQTMLWLVLLIISSASALMIVLAYHRRSY</sequence>
<feature type="compositionally biased region" description="Polar residues" evidence="2">
    <location>
        <begin position="87"/>
        <end position="117"/>
    </location>
</feature>
<gene>
    <name evidence="5" type="ORF">FYJ60_03990</name>
</gene>
<dbReference type="RefSeq" id="WP_154457278.1">
    <property type="nucleotide sequence ID" value="NZ_VUMV01000002.1"/>
</dbReference>
<dbReference type="InterPro" id="IPR013378">
    <property type="entry name" value="InlB-like_B-rpt"/>
</dbReference>